<dbReference type="OrthoDB" id="9807829at2"/>
<accession>N9R4W8</accession>
<dbReference type="SUPFAM" id="SSF55120">
    <property type="entry name" value="Pseudouridine synthase"/>
    <property type="match status" value="1"/>
</dbReference>
<dbReference type="PANTHER" id="PTHR21600">
    <property type="entry name" value="MITOCHONDRIAL RNA PSEUDOURIDINE SYNTHASE"/>
    <property type="match status" value="1"/>
</dbReference>
<dbReference type="Proteomes" id="UP000013009">
    <property type="component" value="Unassembled WGS sequence"/>
</dbReference>
<evidence type="ECO:0000259" key="1">
    <source>
        <dbReference type="Pfam" id="PF00849"/>
    </source>
</evidence>
<comment type="caution">
    <text evidence="2">The sequence shown here is derived from an EMBL/GenBank/DDBJ whole genome shotgun (WGS) entry which is preliminary data.</text>
</comment>
<dbReference type="PROSITE" id="PS01129">
    <property type="entry name" value="PSI_RLU"/>
    <property type="match status" value="1"/>
</dbReference>
<evidence type="ECO:0000313" key="2">
    <source>
        <dbReference type="EMBL" id="ENX33670.1"/>
    </source>
</evidence>
<dbReference type="GO" id="GO:0000455">
    <property type="term" value="P:enzyme-directed rRNA pseudouridine synthesis"/>
    <property type="evidence" value="ECO:0007669"/>
    <property type="project" value="TreeGrafter"/>
</dbReference>
<dbReference type="Pfam" id="PF00849">
    <property type="entry name" value="PseudoU_synth_2"/>
    <property type="match status" value="1"/>
</dbReference>
<dbReference type="InterPro" id="IPR006224">
    <property type="entry name" value="PsdUridine_synth_RluA-like_CS"/>
</dbReference>
<dbReference type="InterPro" id="IPR020103">
    <property type="entry name" value="PsdUridine_synth_cat_dom_sf"/>
</dbReference>
<dbReference type="InterPro" id="IPR006145">
    <property type="entry name" value="PsdUridine_synth_RsuA/RluA"/>
</dbReference>
<protein>
    <recommendedName>
        <fullName evidence="1">Pseudouridine synthase RsuA/RluA-like domain-containing protein</fullName>
    </recommendedName>
</protein>
<dbReference type="GO" id="GO:0003723">
    <property type="term" value="F:RNA binding"/>
    <property type="evidence" value="ECO:0007669"/>
    <property type="project" value="InterPro"/>
</dbReference>
<dbReference type="PATRIC" id="fig|1217695.3.peg.2265"/>
<organism evidence="2 3">
    <name type="scientific">Acinetobacter colistiniresistens</name>
    <dbReference type="NCBI Taxonomy" id="280145"/>
    <lineage>
        <taxon>Bacteria</taxon>
        <taxon>Pseudomonadati</taxon>
        <taxon>Pseudomonadota</taxon>
        <taxon>Gammaproteobacteria</taxon>
        <taxon>Moraxellales</taxon>
        <taxon>Moraxellaceae</taxon>
        <taxon>Acinetobacter</taxon>
    </lineage>
</organism>
<dbReference type="InterPro" id="IPR050188">
    <property type="entry name" value="RluA_PseudoU_synthase"/>
</dbReference>
<dbReference type="HOGENOM" id="CLU_016902_0_0_6"/>
<reference evidence="2 3" key="1">
    <citation type="submission" date="2013-02" db="EMBL/GenBank/DDBJ databases">
        <title>The Genome Sequence of Acinetobacter sp. NIPH 1859.</title>
        <authorList>
            <consortium name="The Broad Institute Genome Sequencing Platform"/>
            <consortium name="The Broad Institute Genome Sequencing Center for Infectious Disease"/>
            <person name="Cerqueira G."/>
            <person name="Feldgarden M."/>
            <person name="Courvalin P."/>
            <person name="Perichon B."/>
            <person name="Grillot-Courvalin C."/>
            <person name="Clermont D."/>
            <person name="Rocha E."/>
            <person name="Yoon E.-J."/>
            <person name="Nemec A."/>
            <person name="Walker B."/>
            <person name="Young S.K."/>
            <person name="Zeng Q."/>
            <person name="Gargeya S."/>
            <person name="Fitzgerald M."/>
            <person name="Haas B."/>
            <person name="Abouelleil A."/>
            <person name="Alvarado L."/>
            <person name="Arachchi H.M."/>
            <person name="Berlin A.M."/>
            <person name="Chapman S.B."/>
            <person name="Dewar J."/>
            <person name="Goldberg J."/>
            <person name="Griggs A."/>
            <person name="Gujja S."/>
            <person name="Hansen M."/>
            <person name="Howarth C."/>
            <person name="Imamovic A."/>
            <person name="Larimer J."/>
            <person name="McCowan C."/>
            <person name="Murphy C."/>
            <person name="Neiman D."/>
            <person name="Pearson M."/>
            <person name="Priest M."/>
            <person name="Roberts A."/>
            <person name="Saif S."/>
            <person name="Shea T."/>
            <person name="Sisk P."/>
            <person name="Sykes S."/>
            <person name="Wortman J."/>
            <person name="Nusbaum C."/>
            <person name="Birren B."/>
        </authorList>
    </citation>
    <scope>NUCLEOTIDE SEQUENCE [LARGE SCALE GENOMIC DNA]</scope>
    <source>
        <strain evidence="2 3">NIPH 1859</strain>
    </source>
</reference>
<name>N9R4W8_9GAMM</name>
<dbReference type="GO" id="GO:0140098">
    <property type="term" value="F:catalytic activity, acting on RNA"/>
    <property type="evidence" value="ECO:0007669"/>
    <property type="project" value="UniProtKB-ARBA"/>
</dbReference>
<dbReference type="EMBL" id="APRZ01000017">
    <property type="protein sequence ID" value="ENX33670.1"/>
    <property type="molecule type" value="Genomic_DNA"/>
</dbReference>
<keyword evidence="3" id="KW-1185">Reference proteome</keyword>
<dbReference type="RefSeq" id="WP_005274318.1">
    <property type="nucleotide sequence ID" value="NZ_KB850195.1"/>
</dbReference>
<dbReference type="AlphaFoldDB" id="N9R4W8"/>
<gene>
    <name evidence="2" type="ORF">F889_02333</name>
</gene>
<dbReference type="GO" id="GO:0009982">
    <property type="term" value="F:pseudouridine synthase activity"/>
    <property type="evidence" value="ECO:0007669"/>
    <property type="project" value="InterPro"/>
</dbReference>
<proteinExistence type="predicted"/>
<feature type="domain" description="Pseudouridine synthase RsuA/RluA-like" evidence="1">
    <location>
        <begin position="100"/>
        <end position="247"/>
    </location>
</feature>
<evidence type="ECO:0000313" key="3">
    <source>
        <dbReference type="Proteomes" id="UP000013009"/>
    </source>
</evidence>
<dbReference type="Gene3D" id="3.30.2350.10">
    <property type="entry name" value="Pseudouridine synthase"/>
    <property type="match status" value="1"/>
</dbReference>
<sequence>MSSIIEFTPPLLNGVSASKVFLPNDVSAHTIFDYLCQHFPHIQVSEWQQRFADELIYAADGTKLKSDSPYTSNTHIFYYRFLAQETHVPFQHEILFENDNLLVVDKPHFLTMSPTGQYVQETLLVRLKKQTGYEDLTPIHRLDRETAGVVLFCKKASSRGTYQQLFAERKVQKTYHAIAAYRPELHFPQILQLHLEKGQPFYTMQINAEKANNTETLIELLAHNQDYAKYQLVPKTGKQHQLRVHLNYLDIPILNDSFYPNIEHKAEDDFSHPLQLLAKEIQFIDPILKQEMHFSSHFELALPPQRNDKKSIFSLQKY</sequence>
<dbReference type="PANTHER" id="PTHR21600:SF84">
    <property type="entry name" value="PSEUDOURIDINE SYNTHASE RSUA_RLUA-LIKE DOMAIN-CONTAINING PROTEIN"/>
    <property type="match status" value="1"/>
</dbReference>